<keyword evidence="2" id="KW-1185">Reference proteome</keyword>
<organism evidence="1 2">
    <name type="scientific">Candidatus Nitrosocosmicus arcticus</name>
    <dbReference type="NCBI Taxonomy" id="2035267"/>
    <lineage>
        <taxon>Archaea</taxon>
        <taxon>Nitrososphaerota</taxon>
        <taxon>Nitrososphaeria</taxon>
        <taxon>Nitrososphaerales</taxon>
        <taxon>Nitrososphaeraceae</taxon>
        <taxon>Candidatus Nitrosocosmicus</taxon>
    </lineage>
</organism>
<dbReference type="Proteomes" id="UP000315289">
    <property type="component" value="Unassembled WGS sequence"/>
</dbReference>
<gene>
    <name evidence="1" type="ORF">NARC_40062</name>
</gene>
<dbReference type="OrthoDB" id="11631at2157"/>
<dbReference type="RefSeq" id="WP_144729249.1">
    <property type="nucleotide sequence ID" value="NZ_ML675580.1"/>
</dbReference>
<sequence length="105" mass="11978">MSELNLFPSGYHSVNPYLVIGDVLEFIKFSKTVFNAVLVKQIKEENGTYAEVRIGDTCIMMEENHQISHLDSSSLWVYVRDADAIYDRALKAALNRLKHLKTSTQ</sequence>
<dbReference type="EMBL" id="VOAH01000004">
    <property type="protein sequence ID" value="TVP41102.1"/>
    <property type="molecule type" value="Genomic_DNA"/>
</dbReference>
<dbReference type="Gene3D" id="3.10.180.10">
    <property type="entry name" value="2,3-Dihydroxybiphenyl 1,2-Dioxygenase, domain 1"/>
    <property type="match status" value="1"/>
</dbReference>
<evidence type="ECO:0000313" key="1">
    <source>
        <dbReference type="EMBL" id="TVP41102.1"/>
    </source>
</evidence>
<reference evidence="1 2" key="1">
    <citation type="journal article" date="2019" name="Front. Microbiol.">
        <title>Ammonia Oxidation by the Arctic Terrestrial Thaumarchaeote Candidatus Nitrosocosmicus arcticus Is Stimulated by Increasing Temperatures.</title>
        <authorList>
            <person name="Alves R.J.E."/>
            <person name="Kerou M."/>
            <person name="Zappe A."/>
            <person name="Bittner R."/>
            <person name="Abby S.S."/>
            <person name="Schmidt H.A."/>
            <person name="Pfeifer K."/>
            <person name="Schleper C."/>
        </authorList>
    </citation>
    <scope>NUCLEOTIDE SEQUENCE [LARGE SCALE GENOMIC DNA]</scope>
    <source>
        <strain evidence="1 2">Kfb</strain>
    </source>
</reference>
<comment type="caution">
    <text evidence="1">The sequence shown here is derived from an EMBL/GenBank/DDBJ whole genome shotgun (WGS) entry which is preliminary data.</text>
</comment>
<dbReference type="AlphaFoldDB" id="A0A557SWX6"/>
<dbReference type="InterPro" id="IPR029068">
    <property type="entry name" value="Glyas_Bleomycin-R_OHBP_Dase"/>
</dbReference>
<accession>A0A557SWX6</accession>
<proteinExistence type="predicted"/>
<protein>
    <submittedName>
        <fullName evidence="1">Glyoxalase/bleomycin resistance domain protein</fullName>
    </submittedName>
</protein>
<evidence type="ECO:0000313" key="2">
    <source>
        <dbReference type="Proteomes" id="UP000315289"/>
    </source>
</evidence>
<name>A0A557SWX6_9ARCH</name>
<dbReference type="SUPFAM" id="SSF54593">
    <property type="entry name" value="Glyoxalase/Bleomycin resistance protein/Dihydroxybiphenyl dioxygenase"/>
    <property type="match status" value="1"/>
</dbReference>